<comment type="catalytic activity">
    <reaction evidence="1 7">
        <text>dTDP-4-dehydro-6-deoxy-alpha-D-glucose = dTDP-4-dehydro-beta-L-rhamnose</text>
        <dbReference type="Rhea" id="RHEA:16969"/>
        <dbReference type="ChEBI" id="CHEBI:57649"/>
        <dbReference type="ChEBI" id="CHEBI:62830"/>
        <dbReference type="EC" id="5.1.3.13"/>
    </reaction>
</comment>
<keyword evidence="9" id="KW-1185">Reference proteome</keyword>
<evidence type="ECO:0000313" key="8">
    <source>
        <dbReference type="EMBL" id="AKD54458.1"/>
    </source>
</evidence>
<protein>
    <recommendedName>
        <fullName evidence="4 7">dTDP-4-dehydrorhamnose 3,5-epimerase</fullName>
        <ecNumber evidence="3 7">5.1.3.13</ecNumber>
    </recommendedName>
    <alternativeName>
        <fullName evidence="7">Thymidine diphospho-4-keto-rhamnose 3,5-epimerase</fullName>
    </alternativeName>
</protein>
<dbReference type="CDD" id="cd00438">
    <property type="entry name" value="cupin_RmlC"/>
    <property type="match status" value="1"/>
</dbReference>
<feature type="active site" description="Proton acceptor" evidence="5">
    <location>
        <position position="61"/>
    </location>
</feature>
<dbReference type="UniPathway" id="UPA00124"/>
<organism evidence="8 9">
    <name type="scientific">Spirosoma radiotolerans</name>
    <dbReference type="NCBI Taxonomy" id="1379870"/>
    <lineage>
        <taxon>Bacteria</taxon>
        <taxon>Pseudomonadati</taxon>
        <taxon>Bacteroidota</taxon>
        <taxon>Cytophagia</taxon>
        <taxon>Cytophagales</taxon>
        <taxon>Cytophagaceae</taxon>
        <taxon>Spirosoma</taxon>
    </lineage>
</organism>
<dbReference type="GO" id="GO:0005829">
    <property type="term" value="C:cytosol"/>
    <property type="evidence" value="ECO:0007669"/>
    <property type="project" value="TreeGrafter"/>
</dbReference>
<dbReference type="AlphaFoldDB" id="A0A0E3ZUG6"/>
<comment type="similarity">
    <text evidence="7">Belongs to the dTDP-4-dehydrorhamnose 3,5-epimerase family.</text>
</comment>
<comment type="subunit">
    <text evidence="7">Homodimer.</text>
</comment>
<evidence type="ECO:0000256" key="4">
    <source>
        <dbReference type="ARBA" id="ARBA00019595"/>
    </source>
</evidence>
<dbReference type="PANTHER" id="PTHR21047:SF2">
    <property type="entry name" value="THYMIDINE DIPHOSPHO-4-KETO-RHAMNOSE 3,5-EPIMERASE"/>
    <property type="match status" value="1"/>
</dbReference>
<evidence type="ECO:0000256" key="5">
    <source>
        <dbReference type="PIRSR" id="PIRSR600888-1"/>
    </source>
</evidence>
<dbReference type="EMBL" id="CP010429">
    <property type="protein sequence ID" value="AKD54458.1"/>
    <property type="molecule type" value="Genomic_DNA"/>
</dbReference>
<dbReference type="InterPro" id="IPR014710">
    <property type="entry name" value="RmlC-like_jellyroll"/>
</dbReference>
<dbReference type="KEGG" id="srd:SD10_05565"/>
<dbReference type="OrthoDB" id="9800680at2"/>
<dbReference type="PATRIC" id="fig|1379870.5.peg.1206"/>
<dbReference type="Proteomes" id="UP000033054">
    <property type="component" value="Chromosome"/>
</dbReference>
<feature type="site" description="Participates in a stacking interaction with the thymidine ring of dTDP-4-oxo-6-deoxyglucose" evidence="6">
    <location>
        <position position="136"/>
    </location>
</feature>
<proteinExistence type="inferred from homology"/>
<dbReference type="InterPro" id="IPR000888">
    <property type="entry name" value="RmlC-like"/>
</dbReference>
<accession>A0A0E3ZUG6</accession>
<dbReference type="GO" id="GO:0019305">
    <property type="term" value="P:dTDP-rhamnose biosynthetic process"/>
    <property type="evidence" value="ECO:0007669"/>
    <property type="project" value="UniProtKB-UniRule"/>
</dbReference>
<evidence type="ECO:0000256" key="3">
    <source>
        <dbReference type="ARBA" id="ARBA00012098"/>
    </source>
</evidence>
<evidence type="ECO:0000256" key="7">
    <source>
        <dbReference type="RuleBase" id="RU364069"/>
    </source>
</evidence>
<reference evidence="8 9" key="1">
    <citation type="journal article" date="2014" name="Curr. Microbiol.">
        <title>Spirosoma radiotolerans sp. nov., a gamma-radiation-resistant bacterium isolated from gamma ray-irradiated soil.</title>
        <authorList>
            <person name="Lee J.J."/>
            <person name="Srinivasan S."/>
            <person name="Lim S."/>
            <person name="Joe M."/>
            <person name="Im S."/>
            <person name="Bae S.I."/>
            <person name="Park K.R."/>
            <person name="Han J.H."/>
            <person name="Park S.H."/>
            <person name="Joo B.M."/>
            <person name="Park S.J."/>
            <person name="Kim M.K."/>
        </authorList>
    </citation>
    <scope>NUCLEOTIDE SEQUENCE [LARGE SCALE GENOMIC DNA]</scope>
    <source>
        <strain evidence="8 9">DG5A</strain>
    </source>
</reference>
<gene>
    <name evidence="8" type="ORF">SD10_05565</name>
</gene>
<dbReference type="EC" id="5.1.3.13" evidence="3 7"/>
<evidence type="ECO:0000256" key="1">
    <source>
        <dbReference type="ARBA" id="ARBA00001298"/>
    </source>
</evidence>
<evidence type="ECO:0000256" key="6">
    <source>
        <dbReference type="PIRSR" id="PIRSR600888-3"/>
    </source>
</evidence>
<sequence length="181" mass="20371">MHVRQTAIEGLIELTPRVFEDERGHFFESYNKPLFVSLGLPMDFVQDNQSFSVKGVLRGLHMQNEPFAQGKLVRVITGQVLDVAVDLRPDSPTFGQYEAFLLDAKIGNMAYIPEGFAHGFVALEDSIFSYKCTNIYNKGAESGIIWNDPDLNINWGVTNPIVSEKDQDLKPLRDVFPHVVV</sequence>
<dbReference type="PANTHER" id="PTHR21047">
    <property type="entry name" value="DTDP-6-DEOXY-D-GLUCOSE-3,5 EPIMERASE"/>
    <property type="match status" value="1"/>
</dbReference>
<evidence type="ECO:0000313" key="9">
    <source>
        <dbReference type="Proteomes" id="UP000033054"/>
    </source>
</evidence>
<dbReference type="SUPFAM" id="SSF51182">
    <property type="entry name" value="RmlC-like cupins"/>
    <property type="match status" value="1"/>
</dbReference>
<name>A0A0E3ZUG6_9BACT</name>
<comment type="pathway">
    <text evidence="7">Carbohydrate biosynthesis; dTDP-L-rhamnose biosynthesis.</text>
</comment>
<dbReference type="HOGENOM" id="CLU_090940_1_1_10"/>
<dbReference type="GO" id="GO:0000271">
    <property type="term" value="P:polysaccharide biosynthetic process"/>
    <property type="evidence" value="ECO:0007669"/>
    <property type="project" value="TreeGrafter"/>
</dbReference>
<dbReference type="GO" id="GO:0008830">
    <property type="term" value="F:dTDP-4-dehydrorhamnose 3,5-epimerase activity"/>
    <property type="evidence" value="ECO:0007669"/>
    <property type="project" value="UniProtKB-UniRule"/>
</dbReference>
<dbReference type="STRING" id="1379870.SD10_05565"/>
<evidence type="ECO:0000256" key="2">
    <source>
        <dbReference type="ARBA" id="ARBA00001997"/>
    </source>
</evidence>
<dbReference type="InterPro" id="IPR011051">
    <property type="entry name" value="RmlC_Cupin_sf"/>
</dbReference>
<comment type="function">
    <text evidence="2 7">Catalyzes the epimerization of the C3' and C5'positions of dTDP-6-deoxy-D-xylo-4-hexulose, forming dTDP-6-deoxy-L-lyxo-4-hexulose.</text>
</comment>
<dbReference type="RefSeq" id="WP_046376055.1">
    <property type="nucleotide sequence ID" value="NZ_CP010429.1"/>
</dbReference>
<dbReference type="Pfam" id="PF00908">
    <property type="entry name" value="dTDP_sugar_isom"/>
    <property type="match status" value="1"/>
</dbReference>
<dbReference type="Gene3D" id="2.60.120.10">
    <property type="entry name" value="Jelly Rolls"/>
    <property type="match status" value="1"/>
</dbReference>
<feature type="active site" description="Proton donor" evidence="5">
    <location>
        <position position="130"/>
    </location>
</feature>
<dbReference type="NCBIfam" id="TIGR01221">
    <property type="entry name" value="rmlC"/>
    <property type="match status" value="1"/>
</dbReference>
<keyword evidence="7" id="KW-0413">Isomerase</keyword>